<name>A0A8C4RAY1_EPTBU</name>
<sequence>MSFFYHEYIRQEQLDGFDKYKYSAIDTNPLSVYVLHPFWNVVVKILPKWIAPNLLTLSGFLLLVLNYILLAYYDFDFFASYGVDGKQARRTGSSSPLGELFDHGLDSWACLFFASTIYSIFGRGTTGVEVVTMHFLFWLVLLSFILSHWEKYNTGVLFLPWGYDISQVTVSIVYFVTAVVGVESWYKPLPFGFGYRELFIGMLTCKAYRSHTLKQSNLLQGLLPLFTPALLFVLCFLWGVHSMGTIVEVQPRLFYWLVGTYFSNITCKLIVSQMSSTRCQAFNWLLVPLIGAVFAVCNGFVGEYEVQLLFALTTFVTLAHIHYGVCVVRQLCLHFRIHAFSLKKMNSE</sequence>
<organism evidence="7 8">
    <name type="scientific">Eptatretus burgeri</name>
    <name type="common">Inshore hagfish</name>
    <dbReference type="NCBI Taxonomy" id="7764"/>
    <lineage>
        <taxon>Eukaryota</taxon>
        <taxon>Metazoa</taxon>
        <taxon>Chordata</taxon>
        <taxon>Craniata</taxon>
        <taxon>Vertebrata</taxon>
        <taxon>Cyclostomata</taxon>
        <taxon>Myxini</taxon>
        <taxon>Myxiniformes</taxon>
        <taxon>Myxinidae</taxon>
        <taxon>Eptatretinae</taxon>
        <taxon>Eptatretus</taxon>
    </lineage>
</organism>
<dbReference type="GO" id="GO:0004307">
    <property type="term" value="F:ethanolaminephosphotransferase activity"/>
    <property type="evidence" value="ECO:0007669"/>
    <property type="project" value="TreeGrafter"/>
</dbReference>
<feature type="transmembrane region" description="Helical" evidence="6">
    <location>
        <begin position="105"/>
        <end position="121"/>
    </location>
</feature>
<keyword evidence="4" id="KW-0444">Lipid biosynthesis</keyword>
<feature type="transmembrane region" description="Helical" evidence="6">
    <location>
        <begin position="253"/>
        <end position="271"/>
    </location>
</feature>
<feature type="transmembrane region" description="Helical" evidence="6">
    <location>
        <begin position="128"/>
        <end position="145"/>
    </location>
</feature>
<proteinExistence type="inferred from homology"/>
<evidence type="ECO:0000313" key="8">
    <source>
        <dbReference type="Proteomes" id="UP000694388"/>
    </source>
</evidence>
<keyword evidence="6" id="KW-0812">Transmembrane</keyword>
<evidence type="ECO:0000256" key="3">
    <source>
        <dbReference type="ARBA" id="ARBA00023136"/>
    </source>
</evidence>
<keyword evidence="6" id="KW-1133">Transmembrane helix</keyword>
<feature type="transmembrane region" description="Helical" evidence="6">
    <location>
        <begin position="165"/>
        <end position="186"/>
    </location>
</feature>
<evidence type="ECO:0000256" key="6">
    <source>
        <dbReference type="SAM" id="Phobius"/>
    </source>
</evidence>
<dbReference type="GO" id="GO:0005789">
    <property type="term" value="C:endoplasmic reticulum membrane"/>
    <property type="evidence" value="ECO:0007669"/>
    <property type="project" value="TreeGrafter"/>
</dbReference>
<dbReference type="Proteomes" id="UP000694388">
    <property type="component" value="Unplaced"/>
</dbReference>
<accession>A0A8C4RAY1</accession>
<dbReference type="GO" id="GO:0005794">
    <property type="term" value="C:Golgi apparatus"/>
    <property type="evidence" value="ECO:0007669"/>
    <property type="project" value="TreeGrafter"/>
</dbReference>
<evidence type="ECO:0000256" key="5">
    <source>
        <dbReference type="ARBA" id="ARBA00023264"/>
    </source>
</evidence>
<dbReference type="AlphaFoldDB" id="A0A8C4RAY1"/>
<dbReference type="PIRSF" id="PIRSF015665">
    <property type="entry name" value="CHOPT"/>
    <property type="match status" value="1"/>
</dbReference>
<reference evidence="7" key="1">
    <citation type="submission" date="2025-08" db="UniProtKB">
        <authorList>
            <consortium name="Ensembl"/>
        </authorList>
    </citation>
    <scope>IDENTIFICATION</scope>
</reference>
<protein>
    <submittedName>
        <fullName evidence="7">Selenoprotein I</fullName>
    </submittedName>
</protein>
<evidence type="ECO:0000256" key="4">
    <source>
        <dbReference type="ARBA" id="ARBA00023209"/>
    </source>
</evidence>
<dbReference type="InterPro" id="IPR014472">
    <property type="entry name" value="CHOPT"/>
</dbReference>
<feature type="transmembrane region" description="Helical" evidence="6">
    <location>
        <begin position="54"/>
        <end position="73"/>
    </location>
</feature>
<comment type="subcellular location">
    <subcellularLocation>
        <location evidence="1">Membrane</location>
    </subcellularLocation>
</comment>
<feature type="transmembrane region" description="Helical" evidence="6">
    <location>
        <begin position="283"/>
        <end position="302"/>
    </location>
</feature>
<dbReference type="InterPro" id="IPR043130">
    <property type="entry name" value="CDP-OH_PTrfase_TM_dom"/>
</dbReference>
<evidence type="ECO:0000313" key="7">
    <source>
        <dbReference type="Ensembl" id="ENSEBUP00000026720.1"/>
    </source>
</evidence>
<evidence type="ECO:0000256" key="2">
    <source>
        <dbReference type="ARBA" id="ARBA00010441"/>
    </source>
</evidence>
<keyword evidence="3 6" id="KW-0472">Membrane</keyword>
<dbReference type="PANTHER" id="PTHR10414:SF47">
    <property type="entry name" value="ETHANOLAMINEPHOSPHOTRANSFERASE 1"/>
    <property type="match status" value="1"/>
</dbReference>
<keyword evidence="5" id="KW-1208">Phospholipid metabolism</keyword>
<keyword evidence="8" id="KW-1185">Reference proteome</keyword>
<feature type="transmembrane region" description="Helical" evidence="6">
    <location>
        <begin position="308"/>
        <end position="328"/>
    </location>
</feature>
<reference evidence="7" key="2">
    <citation type="submission" date="2025-09" db="UniProtKB">
        <authorList>
            <consortium name="Ensembl"/>
        </authorList>
    </citation>
    <scope>IDENTIFICATION</scope>
</reference>
<keyword evidence="4" id="KW-0443">Lipid metabolism</keyword>
<dbReference type="GO" id="GO:0006646">
    <property type="term" value="P:phosphatidylethanolamine biosynthetic process"/>
    <property type="evidence" value="ECO:0007669"/>
    <property type="project" value="TreeGrafter"/>
</dbReference>
<keyword evidence="4" id="KW-0594">Phospholipid biosynthesis</keyword>
<dbReference type="PANTHER" id="PTHR10414">
    <property type="entry name" value="ETHANOLAMINEPHOSPHOTRANSFERASE"/>
    <property type="match status" value="1"/>
</dbReference>
<dbReference type="Ensembl" id="ENSEBUT00000027296.1">
    <property type="protein sequence ID" value="ENSEBUP00000026720.1"/>
    <property type="gene ID" value="ENSEBUG00000016452.1"/>
</dbReference>
<dbReference type="PROSITE" id="PS00379">
    <property type="entry name" value="CDP_ALCOHOL_P_TRANSF"/>
    <property type="match status" value="1"/>
</dbReference>
<comment type="similarity">
    <text evidence="2">Belongs to the CDP-alcohol phosphatidyltransferase class-I family.</text>
</comment>
<evidence type="ECO:0000256" key="1">
    <source>
        <dbReference type="ARBA" id="ARBA00004370"/>
    </source>
</evidence>
<dbReference type="OMA" id="QNMGQGW"/>
<feature type="transmembrane region" description="Helical" evidence="6">
    <location>
        <begin position="218"/>
        <end position="241"/>
    </location>
</feature>
<dbReference type="InterPro" id="IPR048254">
    <property type="entry name" value="CDP_ALCOHOL_P_TRANSF_CS"/>
</dbReference>
<dbReference type="GeneTree" id="ENSGT00950000183117"/>
<dbReference type="Gene3D" id="1.20.120.1760">
    <property type="match status" value="1"/>
</dbReference>